<dbReference type="Pfam" id="PF08646">
    <property type="entry name" value="Rep_fac-A_C"/>
    <property type="match status" value="1"/>
</dbReference>
<comment type="similarity">
    <text evidence="2 11">Belongs to the replication factor A protein 1 family.</text>
</comment>
<reference evidence="18" key="1">
    <citation type="submission" date="2020-11" db="EMBL/GenBank/DDBJ databases">
        <authorList>
            <person name="Tran Van P."/>
        </authorList>
    </citation>
    <scope>NUCLEOTIDE SEQUENCE</scope>
</reference>
<feature type="compositionally biased region" description="Polar residues" evidence="12">
    <location>
        <begin position="153"/>
        <end position="165"/>
    </location>
</feature>
<feature type="compositionally biased region" description="Low complexity" evidence="12">
    <location>
        <begin position="133"/>
        <end position="152"/>
    </location>
</feature>
<feature type="domain" description="Replication factor-A protein 1 N-terminal" evidence="15">
    <location>
        <begin position="8"/>
        <end position="115"/>
    </location>
</feature>
<dbReference type="CDD" id="cd04477">
    <property type="entry name" value="RPA1N"/>
    <property type="match status" value="1"/>
</dbReference>
<evidence type="ECO:0000256" key="12">
    <source>
        <dbReference type="SAM" id="MobiDB-lite"/>
    </source>
</evidence>
<gene>
    <name evidence="18" type="ORF">CTOB1V02_LOCUS3936</name>
</gene>
<evidence type="ECO:0000259" key="15">
    <source>
        <dbReference type="Pfam" id="PF04057"/>
    </source>
</evidence>
<evidence type="ECO:0000256" key="5">
    <source>
        <dbReference type="ARBA" id="ARBA00022771"/>
    </source>
</evidence>
<feature type="compositionally biased region" description="Polar residues" evidence="12">
    <location>
        <begin position="709"/>
        <end position="718"/>
    </location>
</feature>
<dbReference type="FunFam" id="2.40.50.140:FF:000117">
    <property type="entry name" value="Replication protein A subunit"/>
    <property type="match status" value="1"/>
</dbReference>
<dbReference type="Gene3D" id="2.40.50.140">
    <property type="entry name" value="Nucleic acid-binding proteins"/>
    <property type="match status" value="4"/>
</dbReference>
<comment type="subcellular location">
    <subcellularLocation>
        <location evidence="1 11">Nucleus</location>
    </subcellularLocation>
</comment>
<dbReference type="PANTHER" id="PTHR47165">
    <property type="entry name" value="OS03G0429900 PROTEIN"/>
    <property type="match status" value="1"/>
</dbReference>
<dbReference type="EMBL" id="OB660720">
    <property type="protein sequence ID" value="CAD7226010.1"/>
    <property type="molecule type" value="Genomic_DNA"/>
</dbReference>
<dbReference type="FunFam" id="2.40.50.140:FF:000090">
    <property type="entry name" value="Replication protein A subunit"/>
    <property type="match status" value="1"/>
</dbReference>
<evidence type="ECO:0000256" key="7">
    <source>
        <dbReference type="ARBA" id="ARBA00023125"/>
    </source>
</evidence>
<dbReference type="InterPro" id="IPR007199">
    <property type="entry name" value="Rep_factor-A_N"/>
</dbReference>
<dbReference type="InterPro" id="IPR012340">
    <property type="entry name" value="NA-bd_OB-fold"/>
</dbReference>
<keyword evidence="5 11" id="KW-0863">Zinc-finger</keyword>
<dbReference type="AlphaFoldDB" id="A0A7R8W6R0"/>
<dbReference type="FunFam" id="2.40.50.140:FF:000041">
    <property type="entry name" value="Replication protein A subunit"/>
    <property type="match status" value="1"/>
</dbReference>
<keyword evidence="4 11" id="KW-0479">Metal-binding</keyword>
<keyword evidence="13" id="KW-1133">Transmembrane helix</keyword>
<organism evidence="18">
    <name type="scientific">Cyprideis torosa</name>
    <dbReference type="NCBI Taxonomy" id="163714"/>
    <lineage>
        <taxon>Eukaryota</taxon>
        <taxon>Metazoa</taxon>
        <taxon>Ecdysozoa</taxon>
        <taxon>Arthropoda</taxon>
        <taxon>Crustacea</taxon>
        <taxon>Oligostraca</taxon>
        <taxon>Ostracoda</taxon>
        <taxon>Podocopa</taxon>
        <taxon>Podocopida</taxon>
        <taxon>Cytherocopina</taxon>
        <taxon>Cytheroidea</taxon>
        <taxon>Cytherideidae</taxon>
        <taxon>Cyprideis</taxon>
    </lineage>
</organism>
<comment type="function">
    <text evidence="9 11">As part of the heterotrimeric replication protein A complex (RPA/RP-A), binds and stabilizes single-stranded DNA intermediates, that form during DNA replication or upon DNA stress. It prevents their reannealing and in parallel, recruits and activates different proteins and complexes involved in DNA metabolism. Thereby, it plays an essential role both in DNA replication and the cellular response to DNA damage.</text>
</comment>
<dbReference type="Pfam" id="PF16900">
    <property type="entry name" value="REPA_OB_2"/>
    <property type="match status" value="1"/>
</dbReference>
<feature type="region of interest" description="Disordered" evidence="12">
    <location>
        <begin position="660"/>
        <end position="718"/>
    </location>
</feature>
<name>A0A7R8W6R0_9CRUS</name>
<dbReference type="PANTHER" id="PTHR47165:SF4">
    <property type="entry name" value="OS03G0429900 PROTEIN"/>
    <property type="match status" value="1"/>
</dbReference>
<dbReference type="CDD" id="cd04474">
    <property type="entry name" value="RPA1_DBD_A"/>
    <property type="match status" value="1"/>
</dbReference>
<keyword evidence="13" id="KW-0812">Transmembrane</keyword>
<keyword evidence="6 11" id="KW-0862">Zinc</keyword>
<dbReference type="InterPro" id="IPR004591">
    <property type="entry name" value="Rfa1"/>
</dbReference>
<dbReference type="SUPFAM" id="SSF50249">
    <property type="entry name" value="Nucleic acid-binding proteins"/>
    <property type="match status" value="4"/>
</dbReference>
<dbReference type="InterPro" id="IPR031657">
    <property type="entry name" value="REPA_OB_2"/>
</dbReference>
<dbReference type="GO" id="GO:0006310">
    <property type="term" value="P:DNA recombination"/>
    <property type="evidence" value="ECO:0007669"/>
    <property type="project" value="InterPro"/>
</dbReference>
<dbReference type="GO" id="GO:0008270">
    <property type="term" value="F:zinc ion binding"/>
    <property type="evidence" value="ECO:0007669"/>
    <property type="project" value="UniProtKB-KW"/>
</dbReference>
<evidence type="ECO:0000256" key="13">
    <source>
        <dbReference type="SAM" id="Phobius"/>
    </source>
</evidence>
<keyword evidence="8 11" id="KW-0539">Nucleus</keyword>
<evidence type="ECO:0000256" key="10">
    <source>
        <dbReference type="ARBA" id="ARBA00062035"/>
    </source>
</evidence>
<evidence type="ECO:0000256" key="11">
    <source>
        <dbReference type="RuleBase" id="RU364130"/>
    </source>
</evidence>
<evidence type="ECO:0000256" key="2">
    <source>
        <dbReference type="ARBA" id="ARBA00005690"/>
    </source>
</evidence>
<protein>
    <recommendedName>
        <fullName evidence="11">Replication protein A subunit</fullName>
    </recommendedName>
</protein>
<evidence type="ECO:0000256" key="1">
    <source>
        <dbReference type="ARBA" id="ARBA00004123"/>
    </source>
</evidence>
<evidence type="ECO:0000256" key="3">
    <source>
        <dbReference type="ARBA" id="ARBA00022705"/>
    </source>
</evidence>
<evidence type="ECO:0000259" key="17">
    <source>
        <dbReference type="Pfam" id="PF16900"/>
    </source>
</evidence>
<dbReference type="GO" id="GO:0006260">
    <property type="term" value="P:DNA replication"/>
    <property type="evidence" value="ECO:0007669"/>
    <property type="project" value="UniProtKB-KW"/>
</dbReference>
<evidence type="ECO:0000256" key="9">
    <source>
        <dbReference type="ARBA" id="ARBA00058595"/>
    </source>
</evidence>
<evidence type="ECO:0000259" key="16">
    <source>
        <dbReference type="Pfam" id="PF08646"/>
    </source>
</evidence>
<feature type="region of interest" description="Disordered" evidence="12">
    <location>
        <begin position="125"/>
        <end position="172"/>
    </location>
</feature>
<proteinExistence type="inferred from homology"/>
<evidence type="ECO:0000256" key="6">
    <source>
        <dbReference type="ARBA" id="ARBA00022833"/>
    </source>
</evidence>
<keyword evidence="3 11" id="KW-0235">DNA replication</keyword>
<dbReference type="FunFam" id="2.40.50.140:FF:000064">
    <property type="entry name" value="Replication protein A subunit"/>
    <property type="match status" value="1"/>
</dbReference>
<feature type="domain" description="Replication factor A C-terminal" evidence="16">
    <location>
        <begin position="453"/>
        <end position="601"/>
    </location>
</feature>
<dbReference type="CDD" id="cd04476">
    <property type="entry name" value="RPA1_DBD_C"/>
    <property type="match status" value="1"/>
</dbReference>
<feature type="transmembrane region" description="Helical" evidence="13">
    <location>
        <begin position="617"/>
        <end position="635"/>
    </location>
</feature>
<dbReference type="GO" id="GO:0003677">
    <property type="term" value="F:DNA binding"/>
    <property type="evidence" value="ECO:0007669"/>
    <property type="project" value="UniProtKB-KW"/>
</dbReference>
<evidence type="ECO:0000256" key="4">
    <source>
        <dbReference type="ARBA" id="ARBA00022723"/>
    </source>
</evidence>
<dbReference type="GO" id="GO:0006281">
    <property type="term" value="P:DNA repair"/>
    <property type="evidence" value="ECO:0007669"/>
    <property type="project" value="InterPro"/>
</dbReference>
<feature type="domain" description="OB" evidence="14">
    <location>
        <begin position="194"/>
        <end position="275"/>
    </location>
</feature>
<dbReference type="GO" id="GO:0005634">
    <property type="term" value="C:nucleus"/>
    <property type="evidence" value="ECO:0007669"/>
    <property type="project" value="UniProtKB-SubCell"/>
</dbReference>
<keyword evidence="13" id="KW-0472">Membrane</keyword>
<sequence length="718" mass="79194">MNGTTEQLTVGAISKMMSGEHVTKPVLQILGIKPIAGTAQGQAPAQERYRLLVSDGEVYHTFAMLATQLNYMVSDKTLATNTVIQVDRFLCNVVAPKGNEAAKRVLIILDVTVVTPANEVGRIGNPKPFEQKASTTAAASSNAAGAAMTNGTRQSSTPVQATRQSTGGGGAAASLDSPIFPITSLNPYQNKWAIKARVIKKTDIRHYSNSRGAGKVFSVDLTDSAGEIRATGFNNEVDRLYPLFEPDKVYVISRGNIKPARKEFNHLNCDYEINFNSDTTVSLAEMDPGDIPRVRFSFVAIDQIEALPKDKLIDTIGVCVNVGPAETLTSRSTNREFIKRNVELVDRSNCKIGLALWGETATNFNGTDNPVVAVKGAKVSDFNGRSLSALNSTMIQINPDIDEAHRLQAWYTSEGCQQAPRSLTEQGRGGKSAPWKILGEVKALNIPVGQQEFFTCKASIMSIHRDNALYMACPGENCNKKVAEHGDGLYRCEKCNQEYPNYKWRLLCSMQIADFSDAAWVTAFSENAEKILDATSEELGVLKSNMETNADAFNRVFADATFKTYVFKLATRMESYNDEQRLKTRILEVEPVNNAVYQQHLEEVISQLKNLWDQVKLWGSIAGILLLVVISIFFCRRDIEILGEDSRCCCCKKHSQFENEELEPEDKGRRPMSTPTFVPPPQKPKPVQPAADDGGHIDNLGPRPDSPDMQPTLQPFEY</sequence>
<dbReference type="Pfam" id="PF04057">
    <property type="entry name" value="Rep-A_N"/>
    <property type="match status" value="1"/>
</dbReference>
<dbReference type="OrthoDB" id="1751331at2759"/>
<dbReference type="InterPro" id="IPR004365">
    <property type="entry name" value="NA-bd_OB_tRNA"/>
</dbReference>
<dbReference type="NCBIfam" id="TIGR00617">
    <property type="entry name" value="rpa1"/>
    <property type="match status" value="1"/>
</dbReference>
<feature type="compositionally biased region" description="Pro residues" evidence="12">
    <location>
        <begin position="677"/>
        <end position="687"/>
    </location>
</feature>
<dbReference type="InterPro" id="IPR047192">
    <property type="entry name" value="Euk_RPA1_DBD_C"/>
</dbReference>
<keyword evidence="7 11" id="KW-0238">DNA-binding</keyword>
<evidence type="ECO:0000256" key="8">
    <source>
        <dbReference type="ARBA" id="ARBA00023242"/>
    </source>
</evidence>
<feature type="domain" description="Replication protein A OB" evidence="17">
    <location>
        <begin position="301"/>
        <end position="398"/>
    </location>
</feature>
<evidence type="ECO:0000259" key="14">
    <source>
        <dbReference type="Pfam" id="PF01336"/>
    </source>
</evidence>
<evidence type="ECO:0000313" key="18">
    <source>
        <dbReference type="EMBL" id="CAD7226010.1"/>
    </source>
</evidence>
<dbReference type="Pfam" id="PF01336">
    <property type="entry name" value="tRNA_anti-codon"/>
    <property type="match status" value="1"/>
</dbReference>
<comment type="subunit">
    <text evidence="10 11">Component of the heterotrimeric canonical replication protein A complex (RPA).</text>
</comment>
<dbReference type="CDD" id="cd04475">
    <property type="entry name" value="RPA1_DBD_B"/>
    <property type="match status" value="1"/>
</dbReference>
<accession>A0A7R8W6R0</accession>
<dbReference type="InterPro" id="IPR013955">
    <property type="entry name" value="Rep_factor-A_C"/>
</dbReference>